<keyword evidence="2" id="KW-1185">Reference proteome</keyword>
<evidence type="ECO:0000313" key="2">
    <source>
        <dbReference type="Proteomes" id="UP000189933"/>
    </source>
</evidence>
<sequence>MDNKHLIKGYDIFVNGEWDLSPFEHLYELACRDVIQEHINDFNETEKEEIKKLDRILIERAPLFYKALKGFLEAEQKNKPKSHWWWYLNEVVEGKLNPQVN</sequence>
<name>A0A1T4M1L9_9FIRM</name>
<gene>
    <name evidence="1" type="ORF">SAMN02745885_00378</name>
</gene>
<dbReference type="OrthoDB" id="2607569at2"/>
<dbReference type="AlphaFoldDB" id="A0A1T4M1L9"/>
<dbReference type="RefSeq" id="WP_078664531.1">
    <property type="nucleotide sequence ID" value="NZ_FUXM01000003.1"/>
</dbReference>
<proteinExistence type="predicted"/>
<dbReference type="EMBL" id="FUXM01000003">
    <property type="protein sequence ID" value="SJZ60811.1"/>
    <property type="molecule type" value="Genomic_DNA"/>
</dbReference>
<organism evidence="1 2">
    <name type="scientific">Carboxydocella sporoproducens DSM 16521</name>
    <dbReference type="NCBI Taxonomy" id="1121270"/>
    <lineage>
        <taxon>Bacteria</taxon>
        <taxon>Bacillati</taxon>
        <taxon>Bacillota</taxon>
        <taxon>Clostridia</taxon>
        <taxon>Eubacteriales</taxon>
        <taxon>Clostridiales Family XVI. Incertae Sedis</taxon>
        <taxon>Carboxydocella</taxon>
    </lineage>
</organism>
<evidence type="ECO:0000313" key="1">
    <source>
        <dbReference type="EMBL" id="SJZ60811.1"/>
    </source>
</evidence>
<reference evidence="2" key="1">
    <citation type="submission" date="2017-02" db="EMBL/GenBank/DDBJ databases">
        <authorList>
            <person name="Varghese N."/>
            <person name="Submissions S."/>
        </authorList>
    </citation>
    <scope>NUCLEOTIDE SEQUENCE [LARGE SCALE GENOMIC DNA]</scope>
    <source>
        <strain evidence="2">DSM 16521</strain>
    </source>
</reference>
<protein>
    <submittedName>
        <fullName evidence="1">Uncharacterized protein</fullName>
    </submittedName>
</protein>
<dbReference type="Proteomes" id="UP000189933">
    <property type="component" value="Unassembled WGS sequence"/>
</dbReference>
<accession>A0A1T4M1L9</accession>